<dbReference type="Pfam" id="PF04082">
    <property type="entry name" value="Fungal_trans"/>
    <property type="match status" value="1"/>
</dbReference>
<keyword evidence="4" id="KW-0804">Transcription</keyword>
<evidence type="ECO:0000256" key="4">
    <source>
        <dbReference type="ARBA" id="ARBA00023163"/>
    </source>
</evidence>
<dbReference type="GO" id="GO:0005634">
    <property type="term" value="C:nucleus"/>
    <property type="evidence" value="ECO:0007669"/>
    <property type="project" value="UniProtKB-SubCell"/>
</dbReference>
<dbReference type="PANTHER" id="PTHR47338:SF20">
    <property type="entry name" value="ZN(II)2CYS6 TRANSCRIPTION FACTOR (EUROFUNG)"/>
    <property type="match status" value="1"/>
</dbReference>
<dbReference type="InterPro" id="IPR036864">
    <property type="entry name" value="Zn2-C6_fun-type_DNA-bd_sf"/>
</dbReference>
<evidence type="ECO:0000256" key="3">
    <source>
        <dbReference type="ARBA" id="ARBA00023015"/>
    </source>
</evidence>
<dbReference type="Gene3D" id="4.10.240.10">
    <property type="entry name" value="Zn(2)-C6 fungal-type DNA-binding domain"/>
    <property type="match status" value="1"/>
</dbReference>
<dbReference type="Proteomes" id="UP000652219">
    <property type="component" value="Unassembled WGS sequence"/>
</dbReference>
<proteinExistence type="predicted"/>
<accession>A0A8H6J284</accession>
<evidence type="ECO:0000259" key="7">
    <source>
        <dbReference type="PROSITE" id="PS50048"/>
    </source>
</evidence>
<evidence type="ECO:0000256" key="6">
    <source>
        <dbReference type="SAM" id="MobiDB-lite"/>
    </source>
</evidence>
<evidence type="ECO:0000256" key="5">
    <source>
        <dbReference type="ARBA" id="ARBA00023242"/>
    </source>
</evidence>
<dbReference type="InterPro" id="IPR050815">
    <property type="entry name" value="TF_fung"/>
</dbReference>
<dbReference type="GO" id="GO:0008270">
    <property type="term" value="F:zinc ion binding"/>
    <property type="evidence" value="ECO:0007669"/>
    <property type="project" value="InterPro"/>
</dbReference>
<dbReference type="EMBL" id="WIGN01000202">
    <property type="protein sequence ID" value="KAF6804681.1"/>
    <property type="molecule type" value="Genomic_DNA"/>
</dbReference>
<reference evidence="8 9" key="1">
    <citation type="journal article" date="2020" name="Phytopathology">
        <title>Genome Sequence Resources of Colletotrichum truncatum, C. plurivorum, C. musicola, and C. sojae: Four Species Pathogenic to Soybean (Glycine max).</title>
        <authorList>
            <person name="Rogerio F."/>
            <person name="Boufleur T.R."/>
            <person name="Ciampi-Guillardi M."/>
            <person name="Sukno S.A."/>
            <person name="Thon M.R."/>
            <person name="Massola Junior N.S."/>
            <person name="Baroncelli R."/>
        </authorList>
    </citation>
    <scope>NUCLEOTIDE SEQUENCE [LARGE SCALE GENOMIC DNA]</scope>
    <source>
        <strain evidence="8 9">LFN0009</strain>
    </source>
</reference>
<dbReference type="PROSITE" id="PS00463">
    <property type="entry name" value="ZN2_CY6_FUNGAL_1"/>
    <property type="match status" value="1"/>
</dbReference>
<organism evidence="8 9">
    <name type="scientific">Colletotrichum sojae</name>
    <dbReference type="NCBI Taxonomy" id="2175907"/>
    <lineage>
        <taxon>Eukaryota</taxon>
        <taxon>Fungi</taxon>
        <taxon>Dikarya</taxon>
        <taxon>Ascomycota</taxon>
        <taxon>Pezizomycotina</taxon>
        <taxon>Sordariomycetes</taxon>
        <taxon>Hypocreomycetidae</taxon>
        <taxon>Glomerellales</taxon>
        <taxon>Glomerellaceae</taxon>
        <taxon>Colletotrichum</taxon>
        <taxon>Colletotrichum orchidearum species complex</taxon>
    </lineage>
</organism>
<keyword evidence="9" id="KW-1185">Reference proteome</keyword>
<sequence length="526" mass="57433">MSSSSLPPELAGRAPQSCRQCRRLKRKCPRDLPSCALCDRLGKKCQYPAGRKPYGSPQDEDEESQSQLSQVMTTPSTASVTSHGTSVAGTHGAEFPSAYFLDSDLFQPISHDALGCPSSVPLYVSEVLDEELGAICECYFKTVDLWFPFVSRKKLKQDLDSGITAEVALLLVCMKLATEVPGNHHAAAIGSLTYEVARRYTNELEVTVPTSLRLFQATILVAVYEIGHGILPTAYLTVAKAARLGLLRGVHDRGHTTQLFQTPPTWTHWEEERRAWWATSILERYMNLGPSGLPMATPEPVQGELLPALDSDWFRGAIGSSQPLYSKGFSSNSQIGPFARVCQASHVLGRVLRHRNSRKEAGVQYDILTEALQLEATSSALDAHLSQSSTDPATTVDLAICIIARLALYHGYACIQPDAVGERLPEETEMQGASIRGLKQIISDRGPRLASLVIRQATESIESLSPLVVQAMYDVATECQWFVREGDVADGADSTLRLATDALLLLSQRWKVADKCLHLLGSTGGH</sequence>
<name>A0A8H6J284_9PEZI</name>
<evidence type="ECO:0000313" key="8">
    <source>
        <dbReference type="EMBL" id="KAF6804681.1"/>
    </source>
</evidence>
<comment type="caution">
    <text evidence="8">The sequence shown here is derived from an EMBL/GenBank/DDBJ whole genome shotgun (WGS) entry which is preliminary data.</text>
</comment>
<dbReference type="InterPro" id="IPR007219">
    <property type="entry name" value="XnlR_reg_dom"/>
</dbReference>
<dbReference type="SUPFAM" id="SSF57701">
    <property type="entry name" value="Zn2/Cys6 DNA-binding domain"/>
    <property type="match status" value="1"/>
</dbReference>
<evidence type="ECO:0000313" key="9">
    <source>
        <dbReference type="Proteomes" id="UP000652219"/>
    </source>
</evidence>
<keyword evidence="2" id="KW-0479">Metal-binding</keyword>
<gene>
    <name evidence="8" type="ORF">CSOJ01_10032</name>
</gene>
<dbReference type="InterPro" id="IPR001138">
    <property type="entry name" value="Zn2Cys6_DnaBD"/>
</dbReference>
<dbReference type="CDD" id="cd00067">
    <property type="entry name" value="GAL4"/>
    <property type="match status" value="1"/>
</dbReference>
<dbReference type="AlphaFoldDB" id="A0A8H6J284"/>
<dbReference type="GO" id="GO:0006351">
    <property type="term" value="P:DNA-templated transcription"/>
    <property type="evidence" value="ECO:0007669"/>
    <property type="project" value="InterPro"/>
</dbReference>
<keyword evidence="3" id="KW-0805">Transcription regulation</keyword>
<feature type="compositionally biased region" description="Polar residues" evidence="6">
    <location>
        <begin position="65"/>
        <end position="86"/>
    </location>
</feature>
<dbReference type="SMART" id="SM00066">
    <property type="entry name" value="GAL4"/>
    <property type="match status" value="1"/>
</dbReference>
<evidence type="ECO:0000256" key="1">
    <source>
        <dbReference type="ARBA" id="ARBA00004123"/>
    </source>
</evidence>
<feature type="domain" description="Zn(2)-C6 fungal-type" evidence="7">
    <location>
        <begin position="17"/>
        <end position="47"/>
    </location>
</feature>
<dbReference type="GO" id="GO:0003677">
    <property type="term" value="F:DNA binding"/>
    <property type="evidence" value="ECO:0007669"/>
    <property type="project" value="InterPro"/>
</dbReference>
<dbReference type="PANTHER" id="PTHR47338">
    <property type="entry name" value="ZN(II)2CYS6 TRANSCRIPTION FACTOR (EUROFUNG)-RELATED"/>
    <property type="match status" value="1"/>
</dbReference>
<keyword evidence="5" id="KW-0539">Nucleus</keyword>
<dbReference type="PROSITE" id="PS50048">
    <property type="entry name" value="ZN2_CY6_FUNGAL_2"/>
    <property type="match status" value="1"/>
</dbReference>
<protein>
    <submittedName>
        <fullName evidence="8">Fungal specific transcription factor</fullName>
    </submittedName>
</protein>
<feature type="region of interest" description="Disordered" evidence="6">
    <location>
        <begin position="45"/>
        <end position="86"/>
    </location>
</feature>
<evidence type="ECO:0000256" key="2">
    <source>
        <dbReference type="ARBA" id="ARBA00022723"/>
    </source>
</evidence>
<dbReference type="CDD" id="cd12148">
    <property type="entry name" value="fungal_TF_MHR"/>
    <property type="match status" value="1"/>
</dbReference>
<comment type="subcellular location">
    <subcellularLocation>
        <location evidence="1">Nucleus</location>
    </subcellularLocation>
</comment>
<dbReference type="Pfam" id="PF00172">
    <property type="entry name" value="Zn_clus"/>
    <property type="match status" value="1"/>
</dbReference>
<dbReference type="GO" id="GO:0000981">
    <property type="term" value="F:DNA-binding transcription factor activity, RNA polymerase II-specific"/>
    <property type="evidence" value="ECO:0007669"/>
    <property type="project" value="InterPro"/>
</dbReference>